<accession>A0ABR6W8K3</accession>
<protein>
    <recommendedName>
        <fullName evidence="1">FAD linked oxidase N-terminal domain-containing protein</fullName>
    </recommendedName>
</protein>
<name>A0ABR6W8K3_9BACT</name>
<dbReference type="EMBL" id="VFIA01000020">
    <property type="protein sequence ID" value="MBC3792906.1"/>
    <property type="molecule type" value="Genomic_DNA"/>
</dbReference>
<dbReference type="InterPro" id="IPR016169">
    <property type="entry name" value="FAD-bd_PCMH_sub2"/>
</dbReference>
<organism evidence="2 3">
    <name type="scientific">Spirosoma utsteinense</name>
    <dbReference type="NCBI Taxonomy" id="2585773"/>
    <lineage>
        <taxon>Bacteria</taxon>
        <taxon>Pseudomonadati</taxon>
        <taxon>Bacteroidota</taxon>
        <taxon>Cytophagia</taxon>
        <taxon>Cytophagales</taxon>
        <taxon>Cytophagaceae</taxon>
        <taxon>Spirosoma</taxon>
    </lineage>
</organism>
<dbReference type="Gene3D" id="3.30.465.10">
    <property type="match status" value="1"/>
</dbReference>
<sequence length="548" mass="60008">MSIPSGVVPKPLTEWPNRHENFVQPLTPGASFKLQLPNLPSARERYQQTTANIQWLIREAIQTGFSLRAMGNNWSFTKVGVSDGGIVDTVSLKQTKIITNTMVAPAYLEAGKSAGNLFFTQCGMKVLELETILEGRGKSLRASGASNAQTIVGALSTGTHGAAYRFGAVHDQVVGIHLVCGPDRHVWLERASYPVAGDGLLDWMGKPEIMRDDDLFNAVLVSFGSFGIIHGVLLETEDLFWLKGYSQKQIPYNDGLKKAMTELDFSGLTQAMSLPTPQPGFEPYHFQMIVNPHQFDRAGLNPNRGAYVRILYKANQKPPADQDPPVAGAFTYGDSTMGLVQTILDRIGPFAPLLVPSMVNLLYPQALEDTNGVVGTMSEFFGNTNIRGKATSAAIGVSAADSPRVLEEIVQLNDQHAFPGILGLRWVKKTPALLGFTRYAVTCVIELDGVTSNLTDAFLERIWNRLDLLGIAYTMHWGKINFGLNEGRVRTMYTDLSVNRWLRARQELLDNATQTVFTNAFMQQCGLDKSGLPVVPISPPSPVVSPVV</sequence>
<reference evidence="2 3" key="1">
    <citation type="submission" date="2019-06" db="EMBL/GenBank/DDBJ databases">
        <title>Spirosoma utsteinense sp. nov. isolated from Antarctic ice-free soils.</title>
        <authorList>
            <person name="Tahon G."/>
        </authorList>
    </citation>
    <scope>NUCLEOTIDE SEQUENCE [LARGE SCALE GENOMIC DNA]</scope>
    <source>
        <strain evidence="2 3">LMG 31447</strain>
    </source>
</reference>
<dbReference type="Pfam" id="PF01565">
    <property type="entry name" value="FAD_binding_4"/>
    <property type="match status" value="1"/>
</dbReference>
<feature type="domain" description="FAD linked oxidase N-terminal" evidence="1">
    <location>
        <begin position="48"/>
        <end position="182"/>
    </location>
</feature>
<dbReference type="SUPFAM" id="SSF56176">
    <property type="entry name" value="FAD-binding/transporter-associated domain-like"/>
    <property type="match status" value="1"/>
</dbReference>
<dbReference type="InterPro" id="IPR010031">
    <property type="entry name" value="FAD_lactone_oxidase-like"/>
</dbReference>
<comment type="caution">
    <text evidence="2">The sequence shown here is derived from an EMBL/GenBank/DDBJ whole genome shotgun (WGS) entry which is preliminary data.</text>
</comment>
<dbReference type="InterPro" id="IPR036318">
    <property type="entry name" value="FAD-bd_PCMH-like_sf"/>
</dbReference>
<evidence type="ECO:0000313" key="3">
    <source>
        <dbReference type="Proteomes" id="UP000700732"/>
    </source>
</evidence>
<dbReference type="InterPro" id="IPR006094">
    <property type="entry name" value="Oxid_FAD_bind_N"/>
</dbReference>
<keyword evidence="3" id="KW-1185">Reference proteome</keyword>
<dbReference type="PANTHER" id="PTHR43762">
    <property type="entry name" value="L-GULONOLACTONE OXIDASE"/>
    <property type="match status" value="1"/>
</dbReference>
<evidence type="ECO:0000259" key="1">
    <source>
        <dbReference type="Pfam" id="PF01565"/>
    </source>
</evidence>
<evidence type="ECO:0000313" key="2">
    <source>
        <dbReference type="EMBL" id="MBC3792906.1"/>
    </source>
</evidence>
<proteinExistence type="predicted"/>
<gene>
    <name evidence="2" type="ORF">FH603_3421</name>
</gene>
<dbReference type="PANTHER" id="PTHR43762:SF1">
    <property type="entry name" value="D-ARABINONO-1,4-LACTONE OXIDASE"/>
    <property type="match status" value="1"/>
</dbReference>
<dbReference type="RefSeq" id="WP_186738658.1">
    <property type="nucleotide sequence ID" value="NZ_VFIA01000020.1"/>
</dbReference>
<dbReference type="Proteomes" id="UP000700732">
    <property type="component" value="Unassembled WGS sequence"/>
</dbReference>